<keyword evidence="9" id="KW-0520">NAD</keyword>
<evidence type="ECO:0000256" key="3">
    <source>
        <dbReference type="ARBA" id="ARBA00021007"/>
    </source>
</evidence>
<keyword evidence="7 9" id="KW-0472">Membrane</keyword>
<geneLocation type="mitochondrion" evidence="12"/>
<dbReference type="OMA" id="ISPFECG"/>
<evidence type="ECO:0000256" key="7">
    <source>
        <dbReference type="ARBA" id="ARBA00023136"/>
    </source>
</evidence>
<dbReference type="EMBL" id="AP019523">
    <property type="protein sequence ID" value="BBI76490.1"/>
    <property type="molecule type" value="Genomic_DNA"/>
</dbReference>
<dbReference type="Proteomes" id="UP000594260">
    <property type="component" value="Unplaced"/>
</dbReference>
<comment type="similarity">
    <text evidence="2 9">Belongs to the complex I subunit 3 family.</text>
</comment>
<gene>
    <name evidence="12" type="primary">nd3</name>
    <name evidence="13" type="synonym">806160</name>
    <name evidence="11" type="synonym">ND3</name>
</gene>
<dbReference type="GeneID" id="806160"/>
<evidence type="ECO:0000313" key="13">
    <source>
        <dbReference type="EnsemblMetazoa" id="NP_758879"/>
    </source>
</evidence>
<dbReference type="GO" id="GO:0031966">
    <property type="term" value="C:mitochondrial membrane"/>
    <property type="evidence" value="ECO:0007669"/>
    <property type="project" value="UniProtKB-SubCell"/>
</dbReference>
<keyword evidence="4 9" id="KW-0813">Transport</keyword>
<sequence length="107" mass="13085">MIIMILLMFMFMISLLTSFKKEWLYEKSMSFECGFEILSLTRVPFSLHFFKICLIFIFFDIEIIIILPMPMIFYYNTFFFYMIIMVILIIMVGLYFEWMNGALNWIK</sequence>
<evidence type="ECO:0000256" key="8">
    <source>
        <dbReference type="ARBA" id="ARBA00049551"/>
    </source>
</evidence>
<keyword evidence="9" id="KW-1278">Translocase</keyword>
<evidence type="ECO:0000256" key="4">
    <source>
        <dbReference type="ARBA" id="ARBA00022448"/>
    </source>
</evidence>
<organism evidence="12">
    <name type="scientific">Varroa destructor</name>
    <name type="common">Honeybee mite</name>
    <dbReference type="NCBI Taxonomy" id="109461"/>
    <lineage>
        <taxon>Eukaryota</taxon>
        <taxon>Metazoa</taxon>
        <taxon>Ecdysozoa</taxon>
        <taxon>Arthropoda</taxon>
        <taxon>Chelicerata</taxon>
        <taxon>Arachnida</taxon>
        <taxon>Acari</taxon>
        <taxon>Parasitiformes</taxon>
        <taxon>Mesostigmata</taxon>
        <taxon>Gamasina</taxon>
        <taxon>Dermanyssoidea</taxon>
        <taxon>Varroidae</taxon>
        <taxon>Varroa</taxon>
    </lineage>
</organism>
<evidence type="ECO:0000313" key="14">
    <source>
        <dbReference type="Proteomes" id="UP000594260"/>
    </source>
</evidence>
<feature type="signal peptide" evidence="10">
    <location>
        <begin position="1"/>
        <end position="18"/>
    </location>
</feature>
<keyword evidence="10" id="KW-0732">Signal</keyword>
<dbReference type="InParanoid" id="Q8HCK7"/>
<dbReference type="KEGG" id="vde:806160"/>
<comment type="function">
    <text evidence="9">Core subunit of the mitochondrial membrane respiratory chain NADH dehydrogenase (Complex I) which catalyzes electron transfer from NADH through the respiratory chain, using ubiquinone as an electron acceptor. Essential for the catalytic activity of complex I.</text>
</comment>
<keyword evidence="9" id="KW-0249">Electron transport</keyword>
<keyword evidence="9" id="KW-0679">Respiratory chain</keyword>
<accession>Q8HCK7</accession>
<comment type="subcellular location">
    <subcellularLocation>
        <location evidence="1">Membrane</location>
    </subcellularLocation>
    <subcellularLocation>
        <location evidence="9">Mitochondrion membrane</location>
        <topology evidence="9">Multi-pass membrane protein</topology>
    </subcellularLocation>
</comment>
<feature type="chain" id="PRO_5033705734" description="NADH-ubiquinone oxidoreductase chain 3" evidence="10">
    <location>
        <begin position="19"/>
        <end position="107"/>
    </location>
</feature>
<dbReference type="EC" id="7.1.1.2" evidence="9"/>
<dbReference type="Gene3D" id="1.20.58.1610">
    <property type="entry name" value="NADH:ubiquinone/plastoquinone oxidoreductase, chain 3"/>
    <property type="match status" value="1"/>
</dbReference>
<keyword evidence="5 9" id="KW-0812">Transmembrane</keyword>
<dbReference type="Pfam" id="PF00507">
    <property type="entry name" value="Oxidored_q4"/>
    <property type="match status" value="1"/>
</dbReference>
<dbReference type="EnsemblMetazoa" id="GeneID_806160_df_mr">
    <property type="protein sequence ID" value="NP_758879"/>
    <property type="gene ID" value="GeneID_806160"/>
</dbReference>
<keyword evidence="9" id="KW-0830">Ubiquinone</keyword>
<dbReference type="RefSeq" id="NP_758879.1">
    <property type="nucleotide sequence ID" value="NC_004454.2"/>
</dbReference>
<dbReference type="PANTHER" id="PTHR11058">
    <property type="entry name" value="NADH-UBIQUINONE OXIDOREDUCTASE CHAIN 3"/>
    <property type="match status" value="1"/>
</dbReference>
<feature type="transmembrane region" description="Helical" evidence="9">
    <location>
        <begin position="44"/>
        <end position="66"/>
    </location>
</feature>
<dbReference type="EMBL" id="AJ493124">
    <property type="protein sequence ID" value="CAD37999.1"/>
    <property type="molecule type" value="Genomic_DNA"/>
</dbReference>
<proteinExistence type="inferred from homology"/>
<feature type="transmembrane region" description="Helical" evidence="9">
    <location>
        <begin position="78"/>
        <end position="96"/>
    </location>
</feature>
<dbReference type="PANTHER" id="PTHR11058:SF9">
    <property type="entry name" value="NADH-UBIQUINONE OXIDOREDUCTASE CHAIN 3"/>
    <property type="match status" value="1"/>
</dbReference>
<reference evidence="13" key="4">
    <citation type="submission" date="2021-01" db="UniProtKB">
        <authorList>
            <consortium name="EnsemblMetazoa"/>
        </authorList>
    </citation>
    <scope>IDENTIFICATION</scope>
</reference>
<dbReference type="GO" id="GO:0030964">
    <property type="term" value="C:NADH dehydrogenase complex"/>
    <property type="evidence" value="ECO:0007669"/>
    <property type="project" value="TreeGrafter"/>
</dbReference>
<reference evidence="11" key="3">
    <citation type="submission" date="2019-02" db="EMBL/GenBank/DDBJ databases">
        <title>Complete mitochondrial DNA sequence of Varroa destructor from Ono city, Hyogo Prefecture, Japan.</title>
        <authorList>
            <person name="Okuyama H."/>
            <person name="Takahashi J."/>
        </authorList>
    </citation>
    <scope>NUCLEOTIDE SEQUENCE</scope>
</reference>
<evidence type="ECO:0000256" key="10">
    <source>
        <dbReference type="SAM" id="SignalP"/>
    </source>
</evidence>
<evidence type="ECO:0000256" key="9">
    <source>
        <dbReference type="RuleBase" id="RU003640"/>
    </source>
</evidence>
<keyword evidence="9 12" id="KW-0496">Mitochondrion</keyword>
<evidence type="ECO:0000256" key="2">
    <source>
        <dbReference type="ARBA" id="ARBA00008472"/>
    </source>
</evidence>
<dbReference type="FunCoup" id="Q8HCK7">
    <property type="interactions" value="88"/>
</dbReference>
<evidence type="ECO:0000256" key="5">
    <source>
        <dbReference type="ARBA" id="ARBA00022692"/>
    </source>
</evidence>
<dbReference type="InterPro" id="IPR038430">
    <property type="entry name" value="NDAH_ubi_oxred_su3_sf"/>
</dbReference>
<evidence type="ECO:0000313" key="11">
    <source>
        <dbReference type="EMBL" id="BBI76490.1"/>
    </source>
</evidence>
<comment type="catalytic activity">
    <reaction evidence="8 9">
        <text>a ubiquinone + NADH + 5 H(+)(in) = a ubiquinol + NAD(+) + 4 H(+)(out)</text>
        <dbReference type="Rhea" id="RHEA:29091"/>
        <dbReference type="Rhea" id="RHEA-COMP:9565"/>
        <dbReference type="Rhea" id="RHEA-COMP:9566"/>
        <dbReference type="ChEBI" id="CHEBI:15378"/>
        <dbReference type="ChEBI" id="CHEBI:16389"/>
        <dbReference type="ChEBI" id="CHEBI:17976"/>
        <dbReference type="ChEBI" id="CHEBI:57540"/>
        <dbReference type="ChEBI" id="CHEBI:57945"/>
        <dbReference type="EC" id="7.1.1.2"/>
    </reaction>
</comment>
<dbReference type="InterPro" id="IPR000440">
    <property type="entry name" value="NADH_UbQ/plastoQ_OxRdtase_su3"/>
</dbReference>
<dbReference type="GO" id="GO:0008137">
    <property type="term" value="F:NADH dehydrogenase (ubiquinone) activity"/>
    <property type="evidence" value="ECO:0007669"/>
    <property type="project" value="UniProtKB-UniRule"/>
</dbReference>
<keyword evidence="6 9" id="KW-1133">Transmembrane helix</keyword>
<evidence type="ECO:0000256" key="6">
    <source>
        <dbReference type="ARBA" id="ARBA00022989"/>
    </source>
</evidence>
<dbReference type="CTD" id="4537"/>
<dbReference type="AlphaFoldDB" id="Q8HCK7"/>
<evidence type="ECO:0000313" key="12">
    <source>
        <dbReference type="EMBL" id="CAD37999.1"/>
    </source>
</evidence>
<reference evidence="12" key="1">
    <citation type="journal article" date="2002" name="Mol. Biol. Evol.">
        <title>The complete sequence of the mitochondrial genome of the honeybee ectoparasite mite Varroa destructor (Acari: Mesostigmata).</title>
        <authorList>
            <person name="Navajas M."/>
            <person name="Le Conte Y."/>
            <person name="Solignac M."/>
            <person name="Cros-Arteil S."/>
            <person name="Cornuet J.M."/>
        </authorList>
    </citation>
    <scope>NUCLEOTIDE SEQUENCE</scope>
</reference>
<reference evidence="12" key="2">
    <citation type="submission" date="2009-07" db="EMBL/GenBank/DDBJ databases">
        <authorList>
            <person name="Navajas M."/>
        </authorList>
    </citation>
    <scope>NUCLEOTIDE SEQUENCE</scope>
</reference>
<evidence type="ECO:0000256" key="1">
    <source>
        <dbReference type="ARBA" id="ARBA00004370"/>
    </source>
</evidence>
<name>Q8HCK7_VARDE</name>
<keyword evidence="14" id="KW-1185">Reference proteome</keyword>
<protein>
    <recommendedName>
        <fullName evidence="3 9">NADH-ubiquinone oxidoreductase chain 3</fullName>
        <ecNumber evidence="9">7.1.1.2</ecNumber>
    </recommendedName>
</protein>